<dbReference type="Gene3D" id="1.10.260.40">
    <property type="entry name" value="lambda repressor-like DNA-binding domains"/>
    <property type="match status" value="1"/>
</dbReference>
<dbReference type="AlphaFoldDB" id="A0A6C0GCJ1"/>
<proteinExistence type="predicted"/>
<name>A0A6C0GCJ1_9BACT</name>
<dbReference type="Proteomes" id="UP000480178">
    <property type="component" value="Chromosome"/>
</dbReference>
<organism evidence="1 2">
    <name type="scientific">Rhodocytophaga rosea</name>
    <dbReference type="NCBI Taxonomy" id="2704465"/>
    <lineage>
        <taxon>Bacteria</taxon>
        <taxon>Pseudomonadati</taxon>
        <taxon>Bacteroidota</taxon>
        <taxon>Cytophagia</taxon>
        <taxon>Cytophagales</taxon>
        <taxon>Rhodocytophagaceae</taxon>
        <taxon>Rhodocytophaga</taxon>
    </lineage>
</organism>
<dbReference type="GO" id="GO:0003677">
    <property type="term" value="F:DNA binding"/>
    <property type="evidence" value="ECO:0007669"/>
    <property type="project" value="InterPro"/>
</dbReference>
<sequence length="73" mass="8528">MKIDMDRPKKTIAEAIEEKQLPGTAWKPTKELYKKIGINQKRFGLILKGKIRPYADEITTIAEYFKLDKSQLF</sequence>
<dbReference type="EMBL" id="CP048222">
    <property type="protein sequence ID" value="QHT65676.1"/>
    <property type="molecule type" value="Genomic_DNA"/>
</dbReference>
<evidence type="ECO:0000313" key="1">
    <source>
        <dbReference type="EMBL" id="QHT65676.1"/>
    </source>
</evidence>
<dbReference type="KEGG" id="rhoz:GXP67_02835"/>
<protein>
    <submittedName>
        <fullName evidence="1">XRE family transcriptional regulator</fullName>
    </submittedName>
</protein>
<accession>A0A6C0GCJ1</accession>
<keyword evidence="2" id="KW-1185">Reference proteome</keyword>
<dbReference type="RefSeq" id="WP_162441757.1">
    <property type="nucleotide sequence ID" value="NZ_CP048222.1"/>
</dbReference>
<evidence type="ECO:0000313" key="2">
    <source>
        <dbReference type="Proteomes" id="UP000480178"/>
    </source>
</evidence>
<dbReference type="InterPro" id="IPR010982">
    <property type="entry name" value="Lambda_DNA-bd_dom_sf"/>
</dbReference>
<reference evidence="1 2" key="1">
    <citation type="submission" date="2020-01" db="EMBL/GenBank/DDBJ databases">
        <authorList>
            <person name="Kim M.K."/>
        </authorList>
    </citation>
    <scope>NUCLEOTIDE SEQUENCE [LARGE SCALE GENOMIC DNA]</scope>
    <source>
        <strain evidence="1 2">172606-1</strain>
    </source>
</reference>
<dbReference type="SUPFAM" id="SSF47413">
    <property type="entry name" value="lambda repressor-like DNA-binding domains"/>
    <property type="match status" value="1"/>
</dbReference>
<gene>
    <name evidence="1" type="ORF">GXP67_02835</name>
</gene>